<protein>
    <submittedName>
        <fullName evidence="4">PQQ-binding-like beta-propeller repeat protein</fullName>
    </submittedName>
</protein>
<organism evidence="4 5">
    <name type="scientific">Aeoliella straminimaris</name>
    <dbReference type="NCBI Taxonomy" id="2954799"/>
    <lineage>
        <taxon>Bacteria</taxon>
        <taxon>Pseudomonadati</taxon>
        <taxon>Planctomycetota</taxon>
        <taxon>Planctomycetia</taxon>
        <taxon>Pirellulales</taxon>
        <taxon>Lacipirellulaceae</taxon>
        <taxon>Aeoliella</taxon>
    </lineage>
</organism>
<dbReference type="PANTHER" id="PTHR34512:SF30">
    <property type="entry name" value="OUTER MEMBRANE PROTEIN ASSEMBLY FACTOR BAMB"/>
    <property type="match status" value="1"/>
</dbReference>
<dbReference type="InterPro" id="IPR002372">
    <property type="entry name" value="PQQ_rpt_dom"/>
</dbReference>
<dbReference type="EMBL" id="JAMXLR010000092">
    <property type="protein sequence ID" value="MCO6047854.1"/>
    <property type="molecule type" value="Genomic_DNA"/>
</dbReference>
<evidence type="ECO:0000313" key="4">
    <source>
        <dbReference type="EMBL" id="MCO6047854.1"/>
    </source>
</evidence>
<proteinExistence type="predicted"/>
<feature type="compositionally biased region" description="Pro residues" evidence="1">
    <location>
        <begin position="777"/>
        <end position="786"/>
    </location>
</feature>
<feature type="domain" description="Pyrrolo-quinoline quinone repeat" evidence="3">
    <location>
        <begin position="502"/>
        <end position="605"/>
    </location>
</feature>
<evidence type="ECO:0000256" key="1">
    <source>
        <dbReference type="SAM" id="MobiDB-lite"/>
    </source>
</evidence>
<sequence length="800" mass="85514">MHRLLPLPLLLLASQVLAFEEFWPVPPVSTTEARVLAVTSNVERELAQIDTLVEAGAWGEAVDALLRLSDESADEMLAITDNYYLPVQTATGMRIARWPAAGLAVYRQRADAAARSLYERGIRERDSQALAAVVDEYFASSAGDDALLALADMALEAGRTNEARGYLLQLSAATLAPNGLPWGVALGELDLEDNKVRDAVLAQVTSAKVPTDSSLVYPDTDIPVAEIMARLAMVSIRERAFDRAARELAVLQLADPTAEATIGGRQANLAEALTATLQAAREWPAAAPLSDWPTFGGNAARSGVAQSFGDLSQVEWRRPLVEAPTRVAQSQVLINLNERFARPVAMAPKQLFVYPLFAGSAVTIEQQGEWLALDPQTGKLLYGETDEPLAGEQADQPIARVENRNNPVQRPLGQAQLQLRVQAGGRGGVIIQNGPAQQRIIIQGRAVNGPVVLGNAIRGFQSTYLQPVPPAAISGSLLYHVTSEDSRTGAPQYRLEATDLSAEGKLRLQIEAGEGREFSGPPVVTEEHIYLPLRDASAGGRIAMACYARTTGRPLWHSEVASITADGADQSDVLVAGEGMLYLSTDAGVIVAVRASDGRVMWARTYKRWNSIKPNDLSQVTSRQHGTAMFAPGALVCMPSDSPSLFALDPVSGRTLWVNDQAWSVDQLLGVAAGRLIASGRELWMIDPATGQTEFQWPDSPAAGVTGSGRGCLAGDEVFWPTERSIHVFSAATGQQTRNPIALDNLGGVGGANLIPCGDGLLVATKKELILLGDKPPVAPKTPPAEPKLSQSLPPTDIYD</sequence>
<dbReference type="PANTHER" id="PTHR34512">
    <property type="entry name" value="CELL SURFACE PROTEIN"/>
    <property type="match status" value="1"/>
</dbReference>
<dbReference type="RefSeq" id="WP_252855960.1">
    <property type="nucleotide sequence ID" value="NZ_JAMXLR010000092.1"/>
</dbReference>
<dbReference type="SUPFAM" id="SSF50998">
    <property type="entry name" value="Quinoprotein alcohol dehydrogenase-like"/>
    <property type="match status" value="1"/>
</dbReference>
<evidence type="ECO:0000256" key="2">
    <source>
        <dbReference type="SAM" id="SignalP"/>
    </source>
</evidence>
<feature type="region of interest" description="Disordered" evidence="1">
    <location>
        <begin position="774"/>
        <end position="800"/>
    </location>
</feature>
<dbReference type="Proteomes" id="UP001155241">
    <property type="component" value="Unassembled WGS sequence"/>
</dbReference>
<evidence type="ECO:0000259" key="3">
    <source>
        <dbReference type="Pfam" id="PF13360"/>
    </source>
</evidence>
<feature type="signal peptide" evidence="2">
    <location>
        <begin position="1"/>
        <end position="18"/>
    </location>
</feature>
<gene>
    <name evidence="4" type="ORF">NG895_28445</name>
</gene>
<keyword evidence="5" id="KW-1185">Reference proteome</keyword>
<feature type="domain" description="Pyrrolo-quinoline quinone repeat" evidence="3">
    <location>
        <begin position="623"/>
        <end position="736"/>
    </location>
</feature>
<name>A0A9X2FIH8_9BACT</name>
<feature type="chain" id="PRO_5040734764" evidence="2">
    <location>
        <begin position="19"/>
        <end position="800"/>
    </location>
</feature>
<dbReference type="AlphaFoldDB" id="A0A9X2FIH8"/>
<keyword evidence="2" id="KW-0732">Signal</keyword>
<dbReference type="Gene3D" id="2.130.10.10">
    <property type="entry name" value="YVTN repeat-like/Quinoprotein amine dehydrogenase"/>
    <property type="match status" value="1"/>
</dbReference>
<reference evidence="4" key="1">
    <citation type="submission" date="2022-06" db="EMBL/GenBank/DDBJ databases">
        <title>Aeoliella straminimaris, a novel planctomycete from sediments.</title>
        <authorList>
            <person name="Vitorino I.R."/>
            <person name="Lage O.M."/>
        </authorList>
    </citation>
    <scope>NUCLEOTIDE SEQUENCE</scope>
    <source>
        <strain evidence="4">ICT_H6.2</strain>
    </source>
</reference>
<evidence type="ECO:0000313" key="5">
    <source>
        <dbReference type="Proteomes" id="UP001155241"/>
    </source>
</evidence>
<dbReference type="InterPro" id="IPR011047">
    <property type="entry name" value="Quinoprotein_ADH-like_sf"/>
</dbReference>
<accession>A0A9X2FIH8</accession>
<dbReference type="Pfam" id="PF13360">
    <property type="entry name" value="PQQ_2"/>
    <property type="match status" value="2"/>
</dbReference>
<comment type="caution">
    <text evidence="4">The sequence shown here is derived from an EMBL/GenBank/DDBJ whole genome shotgun (WGS) entry which is preliminary data.</text>
</comment>
<dbReference type="InterPro" id="IPR015943">
    <property type="entry name" value="WD40/YVTN_repeat-like_dom_sf"/>
</dbReference>